<comment type="caution">
    <text evidence="1">The sequence shown here is derived from an EMBL/GenBank/DDBJ whole genome shotgun (WGS) entry which is preliminary data.</text>
</comment>
<dbReference type="eggNOG" id="ENOG502QUFK">
    <property type="taxonomic scope" value="Eukaryota"/>
</dbReference>
<sequence length="476" mass="53739">MLNNEILIDGKPLGRLPTSFTAHDTYRRIFGQNRLDAAPADLTEPDMEFSSRNLISGNQVFLSMKAGTLVIRSSSEGKRQELIPHHELRGDLPTFLVEDYTHWLDLSERVIELRPLDNMWTSHSYNWRIQVGSRAARMWKPSTSDNAQLVDIGSRTATMLASRLSSMESPEFLITTYCEDNGLNVDVSRYRLSFQLGRDGKLACLSFPGMIVDENQSAGVMIGLRNQLVLRESCIEDSAREVLIPVGEVCFSCVEGHHTITTIDKGSGRCISYYQYKIDPLLGHLVGNIGLHSKLFQIYLHAVTSHCLPDELTGWTGTEEALHELQSAACKSFQDLDQDCLTLIQKLYSLTPRREYYPPHLKVMQTVHWNKLPPTAQHDSFARASQAIVDLALQLQTFSSQCHKGFPVRNFVLDSVNLKLLSRAALRNFHYHPPESQPSHSIEDASYISWDVGDDADTTQESLVYWDVALITIWPS</sequence>
<accession>A0A0W0GF84</accession>
<protein>
    <submittedName>
        <fullName evidence="1">Uncharacterized protein</fullName>
    </submittedName>
</protein>
<proteinExistence type="predicted"/>
<name>A0A0W0GF84_MONRR</name>
<reference evidence="1 2" key="1">
    <citation type="submission" date="2015-12" db="EMBL/GenBank/DDBJ databases">
        <title>Draft genome sequence of Moniliophthora roreri, the causal agent of frosty pod rot of cacao.</title>
        <authorList>
            <person name="Aime M.C."/>
            <person name="Diaz-Valderrama J.R."/>
            <person name="Kijpornyongpan T."/>
            <person name="Phillips-Mora W."/>
        </authorList>
    </citation>
    <scope>NUCLEOTIDE SEQUENCE [LARGE SCALE GENOMIC DNA]</scope>
    <source>
        <strain evidence="1 2">MCA 2952</strain>
    </source>
</reference>
<evidence type="ECO:0000313" key="1">
    <source>
        <dbReference type="EMBL" id="KTB47206.1"/>
    </source>
</evidence>
<dbReference type="AlphaFoldDB" id="A0A0W0GF84"/>
<organism evidence="1 2">
    <name type="scientific">Moniliophthora roreri</name>
    <name type="common">Frosty pod rot fungus</name>
    <name type="synonym">Monilia roreri</name>
    <dbReference type="NCBI Taxonomy" id="221103"/>
    <lineage>
        <taxon>Eukaryota</taxon>
        <taxon>Fungi</taxon>
        <taxon>Dikarya</taxon>
        <taxon>Basidiomycota</taxon>
        <taxon>Agaricomycotina</taxon>
        <taxon>Agaricomycetes</taxon>
        <taxon>Agaricomycetidae</taxon>
        <taxon>Agaricales</taxon>
        <taxon>Marasmiineae</taxon>
        <taxon>Marasmiaceae</taxon>
        <taxon>Moniliophthora</taxon>
    </lineage>
</organism>
<dbReference type="Proteomes" id="UP000054988">
    <property type="component" value="Unassembled WGS sequence"/>
</dbReference>
<gene>
    <name evidence="1" type="ORF">WG66_218</name>
</gene>
<evidence type="ECO:0000313" key="2">
    <source>
        <dbReference type="Proteomes" id="UP000054988"/>
    </source>
</evidence>
<dbReference type="EMBL" id="LATX01000090">
    <property type="protein sequence ID" value="KTB47206.1"/>
    <property type="molecule type" value="Genomic_DNA"/>
</dbReference>